<gene>
    <name evidence="1" type="ORF">ORPV_540</name>
</gene>
<keyword evidence="2" id="KW-1185">Reference proteome</keyword>
<protein>
    <submittedName>
        <fullName evidence="1">Uncharacterized protein</fullName>
    </submittedName>
</protein>
<dbReference type="Proteomes" id="UP000236316">
    <property type="component" value="Segment"/>
</dbReference>
<accession>A0A2I2L4I9</accession>
<name>A0A2I2L4I9_9VIRU</name>
<dbReference type="EMBL" id="LT906555">
    <property type="protein sequence ID" value="SNW62444.1"/>
    <property type="molecule type" value="Genomic_DNA"/>
</dbReference>
<proteinExistence type="predicted"/>
<organism evidence="1">
    <name type="scientific">Orpheovirus IHUMI-LCC2</name>
    <dbReference type="NCBI Taxonomy" id="2023057"/>
    <lineage>
        <taxon>Viruses</taxon>
        <taxon>Varidnaviria</taxon>
        <taxon>Bamfordvirae</taxon>
        <taxon>Nucleocytoviricota</taxon>
        <taxon>Megaviricetes</taxon>
        <taxon>Pimascovirales</taxon>
        <taxon>Ocovirineae</taxon>
        <taxon>Orpheoviridae</taxon>
        <taxon>Alphaorpheovirus</taxon>
        <taxon>Alphaorpheovirus massiliense</taxon>
    </lineage>
</organism>
<evidence type="ECO:0000313" key="2">
    <source>
        <dbReference type="Proteomes" id="UP000236316"/>
    </source>
</evidence>
<dbReference type="GeneID" id="35382339"/>
<dbReference type="KEGG" id="vg:35382339"/>
<evidence type="ECO:0000313" key="1">
    <source>
        <dbReference type="EMBL" id="SNW62444.1"/>
    </source>
</evidence>
<reference evidence="1" key="1">
    <citation type="submission" date="2017-08" db="EMBL/GenBank/DDBJ databases">
        <authorList>
            <consortium name="Urmite Genomes"/>
        </authorList>
    </citation>
    <scope>NUCLEOTIDE SEQUENCE [LARGE SCALE GENOMIC DNA]</scope>
    <source>
        <strain evidence="1">IHUMI-LCC2</strain>
    </source>
</reference>
<dbReference type="RefSeq" id="YP_009448746.1">
    <property type="nucleotide sequence ID" value="NC_036594.1"/>
</dbReference>
<sequence length="267" mass="30631">MENTNAYYAYIGSNVATRDQVLSVLEGVKRDGMKKGLFGDVKFNLNYITNRMGKHIGICYLQVTDPRFVHVLVGNNVDGSERTTIAENKNWKPLDSSVLVGKSWADMYEEEMEHETTRYIKEKMMPLVNIAPVKLVGDQRERLIKFLDEKQKVEEIRNLGDAHPLKFKYLEYKAAPEGHSSNVLICLNAPDWVDDSAIYRHYKQYTTTETQKYPMVRSVNKYGYKIIKVIFAPGSNDAYYAMTMSKFVKLQGGASLAFTYNRLYNGN</sequence>